<accession>A0ABX5WWE2</accession>
<keyword evidence="3" id="KW-1185">Reference proteome</keyword>
<dbReference type="InterPro" id="IPR016088">
    <property type="entry name" value="Chalcone_isomerase_3-sand"/>
</dbReference>
<dbReference type="Gene3D" id="3.50.70.10">
    <property type="match status" value="1"/>
</dbReference>
<dbReference type="InterPro" id="IPR036298">
    <property type="entry name" value="Chalcone_isomerase_sf"/>
</dbReference>
<gene>
    <name evidence="2" type="ORF">FM037_09460</name>
</gene>
<dbReference type="Proteomes" id="UP000315947">
    <property type="component" value="Chromosome"/>
</dbReference>
<dbReference type="Pfam" id="PF16036">
    <property type="entry name" value="Chalcone_3"/>
    <property type="match status" value="1"/>
</dbReference>
<sequence length="197" mass="20978">MKSLSDSLTTTTLATLMSAIVLSGALSSQVSAREISGVDIAEQIVINDSQLQLNGAGVRSKFFIDLYVGSLYLTAPSADLARVISAEESAVRLNITSGMITSDKMRDAIIDGFDDATDGNTQDIQAQIDAFMALFSDEIKEGDQFTLVTSKVSGVTAYKNGVPQDTIEGEAFRQALLKIWLGDSPAQTSLKKAMLGK</sequence>
<dbReference type="SUPFAM" id="SSF54626">
    <property type="entry name" value="Chalcone isomerase"/>
    <property type="match status" value="1"/>
</dbReference>
<feature type="domain" description="Chalcone isomerase" evidence="1">
    <location>
        <begin position="32"/>
        <end position="196"/>
    </location>
</feature>
<dbReference type="GO" id="GO:0016853">
    <property type="term" value="F:isomerase activity"/>
    <property type="evidence" value="ECO:0007669"/>
    <property type="project" value="UniProtKB-KW"/>
</dbReference>
<proteinExistence type="predicted"/>
<evidence type="ECO:0000313" key="3">
    <source>
        <dbReference type="Proteomes" id="UP000315947"/>
    </source>
</evidence>
<evidence type="ECO:0000259" key="1">
    <source>
        <dbReference type="Pfam" id="PF16036"/>
    </source>
</evidence>
<reference evidence="2 3" key="1">
    <citation type="submission" date="2019-07" db="EMBL/GenBank/DDBJ databases">
        <title>Shewanella sp. YLB-06 whole genomic sequence.</title>
        <authorList>
            <person name="Yu L."/>
        </authorList>
    </citation>
    <scope>NUCLEOTIDE SEQUENCE [LARGE SCALE GENOMIC DNA]</scope>
    <source>
        <strain evidence="2 3">YLB-06</strain>
    </source>
</reference>
<evidence type="ECO:0000313" key="2">
    <source>
        <dbReference type="EMBL" id="QDO83412.1"/>
    </source>
</evidence>
<dbReference type="EMBL" id="CP041614">
    <property type="protein sequence ID" value="QDO83412.1"/>
    <property type="molecule type" value="Genomic_DNA"/>
</dbReference>
<dbReference type="RefSeq" id="WP_144045789.1">
    <property type="nucleotide sequence ID" value="NZ_CP041614.1"/>
</dbReference>
<keyword evidence="2" id="KW-0413">Isomerase</keyword>
<protein>
    <submittedName>
        <fullName evidence="2">Chalcone isomerase</fullName>
    </submittedName>
</protein>
<name>A0ABX5WWE2_9GAMM</name>
<organism evidence="2 3">
    <name type="scientific">Shewanella psychropiezotolerans</name>
    <dbReference type="NCBI Taxonomy" id="2593655"/>
    <lineage>
        <taxon>Bacteria</taxon>
        <taxon>Pseudomonadati</taxon>
        <taxon>Pseudomonadota</taxon>
        <taxon>Gammaproteobacteria</taxon>
        <taxon>Alteromonadales</taxon>
        <taxon>Shewanellaceae</taxon>
        <taxon>Shewanella</taxon>
    </lineage>
</organism>
<dbReference type="InterPro" id="IPR016087">
    <property type="entry name" value="Chalcone_isomerase"/>
</dbReference>